<keyword evidence="2" id="KW-0677">Repeat</keyword>
<reference evidence="6 7" key="1">
    <citation type="submission" date="2013-09" db="EMBL/GenBank/DDBJ databases">
        <title>Corchorus capsularis genome sequencing.</title>
        <authorList>
            <person name="Alam M."/>
            <person name="Haque M.S."/>
            <person name="Islam M.S."/>
            <person name="Emdad E.M."/>
            <person name="Islam M.M."/>
            <person name="Ahmed B."/>
            <person name="Halim A."/>
            <person name="Hossen Q.M.M."/>
            <person name="Hossain M.Z."/>
            <person name="Ahmed R."/>
            <person name="Khan M.M."/>
            <person name="Islam R."/>
            <person name="Rashid M.M."/>
            <person name="Khan S.A."/>
            <person name="Rahman M.S."/>
            <person name="Alam M."/>
        </authorList>
    </citation>
    <scope>NUCLEOTIDE SEQUENCE [LARGE SCALE GENOMIC DNA]</scope>
    <source>
        <strain evidence="7">cv. CVL-1</strain>
        <tissue evidence="6">Whole seedling</tissue>
    </source>
</reference>
<keyword evidence="1" id="KW-0732">Signal</keyword>
<dbReference type="AlphaFoldDB" id="A0A1R3I291"/>
<comment type="caution">
    <text evidence="6">The sequence shown here is derived from an EMBL/GenBank/DDBJ whole genome shotgun (WGS) entry which is preliminary data.</text>
</comment>
<evidence type="ECO:0000313" key="6">
    <source>
        <dbReference type="EMBL" id="OMO76702.1"/>
    </source>
</evidence>
<accession>A0A1R3I291</accession>
<keyword evidence="4" id="KW-0472">Membrane</keyword>
<evidence type="ECO:0000256" key="3">
    <source>
        <dbReference type="SAM" id="MobiDB-lite"/>
    </source>
</evidence>
<dbReference type="FunFam" id="3.30.430.20:FF:000003">
    <property type="entry name" value="Cysteine-rich RLK (RECEPTOR-like protein kinase) 10"/>
    <property type="match status" value="1"/>
</dbReference>
<feature type="compositionally biased region" description="Pro residues" evidence="3">
    <location>
        <begin position="280"/>
        <end position="298"/>
    </location>
</feature>
<dbReference type="OrthoDB" id="4062651at2759"/>
<dbReference type="CDD" id="cd23509">
    <property type="entry name" value="Gnk2-like"/>
    <property type="match status" value="2"/>
</dbReference>
<dbReference type="FunFam" id="3.30.430.20:FF:000007">
    <property type="entry name" value="Cysteine-rich receptor-like protein kinase 11"/>
    <property type="match status" value="1"/>
</dbReference>
<evidence type="ECO:0000259" key="5">
    <source>
        <dbReference type="PROSITE" id="PS51473"/>
    </source>
</evidence>
<evidence type="ECO:0000256" key="1">
    <source>
        <dbReference type="ARBA" id="ARBA00022729"/>
    </source>
</evidence>
<dbReference type="OMA" id="YLNESEC"/>
<feature type="region of interest" description="Disordered" evidence="3">
    <location>
        <begin position="277"/>
        <end position="307"/>
    </location>
</feature>
<name>A0A1R3I291_COCAP</name>
<dbReference type="PANTHER" id="PTHR32099:SF92">
    <property type="entry name" value="CYSTEINE-RICH RECEPTOR-LIKE PROTEIN KINASE 11"/>
    <property type="match status" value="1"/>
</dbReference>
<dbReference type="InterPro" id="IPR002902">
    <property type="entry name" value="GNK2"/>
</dbReference>
<dbReference type="STRING" id="210143.A0A1R3I291"/>
<dbReference type="InterPro" id="IPR038408">
    <property type="entry name" value="GNK2_sf"/>
</dbReference>
<dbReference type="Gene3D" id="3.30.430.20">
    <property type="entry name" value="Gnk2 domain, C-X8-C-X2-C motif"/>
    <property type="match status" value="2"/>
</dbReference>
<dbReference type="PROSITE" id="PS51473">
    <property type="entry name" value="GNK2"/>
    <property type="match status" value="2"/>
</dbReference>
<dbReference type="PANTHER" id="PTHR32099">
    <property type="entry name" value="CYSTEINE-RICH REPEAT SECRETORY PROTEIN"/>
    <property type="match status" value="1"/>
</dbReference>
<keyword evidence="7" id="KW-1185">Reference proteome</keyword>
<keyword evidence="4" id="KW-0812">Transmembrane</keyword>
<feature type="domain" description="Gnk2-homologous" evidence="5">
    <location>
        <begin position="46"/>
        <end position="154"/>
    </location>
</feature>
<gene>
    <name evidence="6" type="ORF">CCACVL1_15482</name>
</gene>
<proteinExistence type="predicted"/>
<dbReference type="Gramene" id="OMO76702">
    <property type="protein sequence ID" value="OMO76702"/>
    <property type="gene ID" value="CCACVL1_15482"/>
</dbReference>
<protein>
    <recommendedName>
        <fullName evidence="5">Gnk2-homologous domain-containing protein</fullName>
    </recommendedName>
</protein>
<dbReference type="Pfam" id="PF01657">
    <property type="entry name" value="Stress-antifung"/>
    <property type="match status" value="2"/>
</dbReference>
<dbReference type="Proteomes" id="UP000188268">
    <property type="component" value="Unassembled WGS sequence"/>
</dbReference>
<sequence>MAVVDDRPPHGTTCLCPNAPNKWAVAVNIFFITVQKNWACELLPNLQLAQICSDKGNFTTNSTYGNNRDRILASLPTNVSANGGFFTATIGQDSDKSYALGLCKGDSSSDECYSCVNSTTHSLKASCPNQKEAISWGTGAKYDPCIVRYSDALIFGILELDPTVRLYNTGDIESNMTEFDLVWESLIDRVVRNASMGSSRLKYATGEAYATPFQKIYSQMQCTPDLSQQECDMCLRKCVSDYQSCCHGKQGGVVQKPSCLFRWDLYPFYVSNASTTAPSVSPPSPPPLPPPPATPSQPPVNNTNSSKDGGISTKTLIVIVVPIVIFVIVVPIAILAVAVVLLPPKRRTRTEQDAEKYSEMEIPFMDDGIERRRD</sequence>
<keyword evidence="4" id="KW-1133">Transmembrane helix</keyword>
<evidence type="ECO:0000256" key="4">
    <source>
        <dbReference type="SAM" id="Phobius"/>
    </source>
</evidence>
<dbReference type="EMBL" id="AWWV01010855">
    <property type="protein sequence ID" value="OMO76702.1"/>
    <property type="molecule type" value="Genomic_DNA"/>
</dbReference>
<feature type="transmembrane region" description="Helical" evidence="4">
    <location>
        <begin position="316"/>
        <end position="342"/>
    </location>
</feature>
<organism evidence="6 7">
    <name type="scientific">Corchorus capsularis</name>
    <name type="common">Jute</name>
    <dbReference type="NCBI Taxonomy" id="210143"/>
    <lineage>
        <taxon>Eukaryota</taxon>
        <taxon>Viridiplantae</taxon>
        <taxon>Streptophyta</taxon>
        <taxon>Embryophyta</taxon>
        <taxon>Tracheophyta</taxon>
        <taxon>Spermatophyta</taxon>
        <taxon>Magnoliopsida</taxon>
        <taxon>eudicotyledons</taxon>
        <taxon>Gunneridae</taxon>
        <taxon>Pentapetalae</taxon>
        <taxon>rosids</taxon>
        <taxon>malvids</taxon>
        <taxon>Malvales</taxon>
        <taxon>Malvaceae</taxon>
        <taxon>Grewioideae</taxon>
        <taxon>Apeibeae</taxon>
        <taxon>Corchorus</taxon>
    </lineage>
</organism>
<feature type="domain" description="Gnk2-homologous" evidence="5">
    <location>
        <begin position="160"/>
        <end position="268"/>
    </location>
</feature>
<evidence type="ECO:0000256" key="2">
    <source>
        <dbReference type="ARBA" id="ARBA00022737"/>
    </source>
</evidence>
<evidence type="ECO:0000313" key="7">
    <source>
        <dbReference type="Proteomes" id="UP000188268"/>
    </source>
</evidence>